<evidence type="ECO:0000256" key="4">
    <source>
        <dbReference type="ARBA" id="ARBA00022927"/>
    </source>
</evidence>
<dbReference type="GO" id="GO:0005643">
    <property type="term" value="C:nuclear pore"/>
    <property type="evidence" value="ECO:0007669"/>
    <property type="project" value="UniProtKB-SubCell"/>
</dbReference>
<dbReference type="GO" id="GO:0006606">
    <property type="term" value="P:protein import into nucleus"/>
    <property type="evidence" value="ECO:0007669"/>
    <property type="project" value="TreeGrafter"/>
</dbReference>
<evidence type="ECO:0000256" key="5">
    <source>
        <dbReference type="ARBA" id="ARBA00023010"/>
    </source>
</evidence>
<dbReference type="GeneID" id="25265629"/>
<dbReference type="GO" id="GO:0000055">
    <property type="term" value="P:ribosomal large subunit export from nucleus"/>
    <property type="evidence" value="ECO:0007669"/>
    <property type="project" value="InterPro"/>
</dbReference>
<keyword evidence="4" id="KW-0653">Protein transport</keyword>
<dbReference type="InterPro" id="IPR037700">
    <property type="entry name" value="NUP88/NUP82"/>
</dbReference>
<dbReference type="PANTHER" id="PTHR13257">
    <property type="entry name" value="NUCLEOPORIN NUP84-RELATED"/>
    <property type="match status" value="1"/>
</dbReference>
<comment type="subcellular location">
    <subcellularLocation>
        <location evidence="1">Nucleus</location>
        <location evidence="1">Nuclear pore complex</location>
    </subcellularLocation>
</comment>
<name>A0A066W9G4_TILAU</name>
<sequence>MAIAGYSELSVSVLPRSGWMNNSSSTTSVKALPIGKFYHNRGSSKIAKIDWHPWARGGSSLLVLTEDGVLREYDVSVDHEEPAQQLSFLPNASALLGSSRGTHASASKRLSTRSPPIDAGRTASTPDRSRRQETPGFLANRVAKLGLRDEPEAQIAVSFAFGAGVFEPPPDGSSAAHGTEGPMMLHDSHVGAAWGGWAPLEIHAVMQNGDIWTVCPFLPSQAMVPPSYISHLASYVDLQADTASEDRSRDVDLALRYVRSLARQASAAQSEANATTMTPAQTPASSRQRSLLPPDAGRSASFMSIDTPAPGEDSLGETLVTAVAAQIDTPVLITPPHLPLSPVPKPIGPHLLQPAPHELSDEREPLASDLAITRLTDDDGHSIDVVCVALDDGRVDVCLTTGRAASWQPTAFGTSDSGLFASGRVSRKSWPRRSGCFKLSDSEESEDSEDPDTRAMDTAELNSADKDVLPTLLVYESIDLTLPPAGTGQIPSAPALVVDPIYPDTVYAYSAAGVHAISFRPWAAKLAALTAKLAQNEVGADEELGRFMRRRIRSELVQVIKSEDDAGAKVVNAQAIIGVSILSDVYLSYALLAVTADLQPVGIELDFRVETNASLLKADENTGLDTERGQDGKKAYISLLEEGGAFIVPEPFASYGGLPSQPKITGQHRFGKSEVVVTPDSLRFLGNVSESLRGNIRDIIQGGNAVQARLELQQKELARQLGKLSDVQSKNEALNQNEARISRRFDDVEATQAKLNKCIDTLLQRLIVLHQPEISIYERKWFDELDRLAADFGVSLPGGTAQGEKLTSSVSPTPAITRKIEALRSQLELIRPGLWELKEAQQAREETKNTLGTAQMSKISRALAKQSSILLEAKSKAQDMLTKIGHAHAASSL</sequence>
<keyword evidence="11" id="KW-1185">Reference proteome</keyword>
<dbReference type="InParanoid" id="A0A066W9G4"/>
<evidence type="ECO:0000256" key="8">
    <source>
        <dbReference type="SAM" id="Coils"/>
    </source>
</evidence>
<feature type="coiled-coil region" evidence="8">
    <location>
        <begin position="717"/>
        <end position="744"/>
    </location>
</feature>
<dbReference type="HOGENOM" id="CLU_006117_0_0_1"/>
<evidence type="ECO:0000313" key="10">
    <source>
        <dbReference type="EMBL" id="KDN47724.1"/>
    </source>
</evidence>
<protein>
    <submittedName>
        <fullName evidence="10">Uncharacterized protein</fullName>
    </submittedName>
</protein>
<dbReference type="GO" id="GO:0017056">
    <property type="term" value="F:structural constituent of nuclear pore"/>
    <property type="evidence" value="ECO:0007669"/>
    <property type="project" value="InterPro"/>
</dbReference>
<keyword evidence="7" id="KW-0539">Nucleus</keyword>
<comment type="caution">
    <text evidence="10">The sequence shown here is derived from an EMBL/GenBank/DDBJ whole genome shotgun (WGS) entry which is preliminary data.</text>
</comment>
<evidence type="ECO:0000256" key="6">
    <source>
        <dbReference type="ARBA" id="ARBA00023132"/>
    </source>
</evidence>
<evidence type="ECO:0000256" key="1">
    <source>
        <dbReference type="ARBA" id="ARBA00004567"/>
    </source>
</evidence>
<feature type="compositionally biased region" description="Polar residues" evidence="9">
    <location>
        <begin position="275"/>
        <end position="289"/>
    </location>
</feature>
<dbReference type="PANTHER" id="PTHR13257:SF0">
    <property type="entry name" value="NUCLEAR PORE COMPLEX PROTEIN NUP88"/>
    <property type="match status" value="1"/>
</dbReference>
<keyword evidence="3" id="KW-0509">mRNA transport</keyword>
<keyword evidence="6" id="KW-0906">Nuclear pore complex</keyword>
<dbReference type="RefSeq" id="XP_013243916.1">
    <property type="nucleotide sequence ID" value="XM_013388462.1"/>
</dbReference>
<feature type="region of interest" description="Disordered" evidence="9">
    <location>
        <begin position="267"/>
        <end position="314"/>
    </location>
</feature>
<reference evidence="10 11" key="1">
    <citation type="submission" date="2014-05" db="EMBL/GenBank/DDBJ databases">
        <title>Draft genome sequence of a rare smut relative, Tilletiaria anomala UBC 951.</title>
        <authorList>
            <consortium name="DOE Joint Genome Institute"/>
            <person name="Toome M."/>
            <person name="Kuo A."/>
            <person name="Henrissat B."/>
            <person name="Lipzen A."/>
            <person name="Tritt A."/>
            <person name="Yoshinaga Y."/>
            <person name="Zane M."/>
            <person name="Barry K."/>
            <person name="Grigoriev I.V."/>
            <person name="Spatafora J.W."/>
            <person name="Aimea M.C."/>
        </authorList>
    </citation>
    <scope>NUCLEOTIDE SEQUENCE [LARGE SCALE GENOMIC DNA]</scope>
    <source>
        <strain evidence="10 11">UBC 951</strain>
    </source>
</reference>
<dbReference type="Proteomes" id="UP000027361">
    <property type="component" value="Unassembled WGS sequence"/>
</dbReference>
<dbReference type="GO" id="GO:0006406">
    <property type="term" value="P:mRNA export from nucleus"/>
    <property type="evidence" value="ECO:0007669"/>
    <property type="project" value="TreeGrafter"/>
</dbReference>
<dbReference type="FunCoup" id="A0A066W9G4">
    <property type="interactions" value="18"/>
</dbReference>
<keyword evidence="5" id="KW-0811">Translocation</keyword>
<gene>
    <name evidence="10" type="ORF">K437DRAFT_262374</name>
</gene>
<accession>A0A066W9G4</accession>
<dbReference type="STRING" id="1037660.A0A066W9G4"/>
<proteinExistence type="predicted"/>
<organism evidence="10 11">
    <name type="scientific">Tilletiaria anomala (strain ATCC 24038 / CBS 436.72 / UBC 951)</name>
    <dbReference type="NCBI Taxonomy" id="1037660"/>
    <lineage>
        <taxon>Eukaryota</taxon>
        <taxon>Fungi</taxon>
        <taxon>Dikarya</taxon>
        <taxon>Basidiomycota</taxon>
        <taxon>Ustilaginomycotina</taxon>
        <taxon>Exobasidiomycetes</taxon>
        <taxon>Georgefischeriales</taxon>
        <taxon>Tilletiariaceae</taxon>
        <taxon>Tilletiaria</taxon>
    </lineage>
</organism>
<evidence type="ECO:0000256" key="7">
    <source>
        <dbReference type="ARBA" id="ARBA00023242"/>
    </source>
</evidence>
<keyword evidence="2" id="KW-0813">Transport</keyword>
<dbReference type="EMBL" id="JMSN01000028">
    <property type="protein sequence ID" value="KDN47724.1"/>
    <property type="molecule type" value="Genomic_DNA"/>
</dbReference>
<evidence type="ECO:0000313" key="11">
    <source>
        <dbReference type="Proteomes" id="UP000027361"/>
    </source>
</evidence>
<evidence type="ECO:0000256" key="9">
    <source>
        <dbReference type="SAM" id="MobiDB-lite"/>
    </source>
</evidence>
<evidence type="ECO:0000256" key="3">
    <source>
        <dbReference type="ARBA" id="ARBA00022816"/>
    </source>
</evidence>
<feature type="compositionally biased region" description="Polar residues" evidence="9">
    <location>
        <begin position="99"/>
        <end position="114"/>
    </location>
</feature>
<dbReference type="OMA" id="QFYHASK"/>
<evidence type="ECO:0000256" key="2">
    <source>
        <dbReference type="ARBA" id="ARBA00022448"/>
    </source>
</evidence>
<feature type="region of interest" description="Disordered" evidence="9">
    <location>
        <begin position="431"/>
        <end position="454"/>
    </location>
</feature>
<dbReference type="GO" id="GO:0000056">
    <property type="term" value="P:ribosomal small subunit export from nucleus"/>
    <property type="evidence" value="ECO:0007669"/>
    <property type="project" value="InterPro"/>
</dbReference>
<keyword evidence="8" id="KW-0175">Coiled coil</keyword>
<feature type="region of interest" description="Disordered" evidence="9">
    <location>
        <begin position="99"/>
        <end position="136"/>
    </location>
</feature>
<dbReference type="AlphaFoldDB" id="A0A066W9G4"/>
<dbReference type="OrthoDB" id="341482at2759"/>